<dbReference type="InterPro" id="IPR000212">
    <property type="entry name" value="DNA_helicase_UvrD/REP"/>
</dbReference>
<feature type="binding site" evidence="15">
    <location>
        <begin position="76"/>
        <end position="83"/>
    </location>
    <ligand>
        <name>ATP</name>
        <dbReference type="ChEBI" id="CHEBI:30616"/>
    </ligand>
</feature>
<organism evidence="19 20">
    <name type="scientific">Corynebacterium falsenii</name>
    <dbReference type="NCBI Taxonomy" id="108486"/>
    <lineage>
        <taxon>Bacteria</taxon>
        <taxon>Bacillati</taxon>
        <taxon>Actinomycetota</taxon>
        <taxon>Actinomycetes</taxon>
        <taxon>Mycobacteriales</taxon>
        <taxon>Corynebacteriaceae</taxon>
        <taxon>Corynebacterium</taxon>
    </lineage>
</organism>
<feature type="region of interest" description="Disordered" evidence="16">
    <location>
        <begin position="1"/>
        <end position="26"/>
    </location>
</feature>
<evidence type="ECO:0000256" key="13">
    <source>
        <dbReference type="ARBA" id="ARBA00034808"/>
    </source>
</evidence>
<evidence type="ECO:0000256" key="5">
    <source>
        <dbReference type="ARBA" id="ARBA00022801"/>
    </source>
</evidence>
<dbReference type="GO" id="GO:0043138">
    <property type="term" value="F:3'-5' DNA helicase activity"/>
    <property type="evidence" value="ECO:0007669"/>
    <property type="project" value="UniProtKB-EC"/>
</dbReference>
<feature type="compositionally biased region" description="Basic and acidic residues" evidence="16">
    <location>
        <begin position="12"/>
        <end position="26"/>
    </location>
</feature>
<keyword evidence="11" id="KW-0413">Isomerase</keyword>
<name>A0A418Q9M9_9CORY</name>
<dbReference type="InterPro" id="IPR014017">
    <property type="entry name" value="DNA_helicase_UvrD-like_C"/>
</dbReference>
<dbReference type="InterPro" id="IPR014016">
    <property type="entry name" value="UvrD-like_ATP-bd"/>
</dbReference>
<dbReference type="GO" id="GO:0005829">
    <property type="term" value="C:cytosol"/>
    <property type="evidence" value="ECO:0007669"/>
    <property type="project" value="TreeGrafter"/>
</dbReference>
<evidence type="ECO:0000256" key="12">
    <source>
        <dbReference type="ARBA" id="ARBA00034617"/>
    </source>
</evidence>
<keyword evidence="5 15" id="KW-0378">Hydrolase</keyword>
<dbReference type="InterPro" id="IPR027417">
    <property type="entry name" value="P-loop_NTPase"/>
</dbReference>
<comment type="catalytic activity">
    <reaction evidence="12">
        <text>Couples ATP hydrolysis with the unwinding of duplex DNA by translocating in the 3'-5' direction.</text>
        <dbReference type="EC" id="5.6.2.4"/>
    </reaction>
</comment>
<dbReference type="GO" id="GO:0033202">
    <property type="term" value="C:DNA helicase complex"/>
    <property type="evidence" value="ECO:0007669"/>
    <property type="project" value="TreeGrafter"/>
</dbReference>
<evidence type="ECO:0000313" key="20">
    <source>
        <dbReference type="Proteomes" id="UP000285278"/>
    </source>
</evidence>
<dbReference type="AlphaFoldDB" id="A0A418Q9M9"/>
<keyword evidence="6 15" id="KW-0347">Helicase</keyword>
<evidence type="ECO:0000256" key="15">
    <source>
        <dbReference type="PROSITE-ProRule" id="PRU00560"/>
    </source>
</evidence>
<evidence type="ECO:0000256" key="1">
    <source>
        <dbReference type="ARBA" id="ARBA00009922"/>
    </source>
</evidence>
<dbReference type="Pfam" id="PF12705">
    <property type="entry name" value="PDDEXK_1"/>
    <property type="match status" value="1"/>
</dbReference>
<keyword evidence="4" id="KW-0227">DNA damage</keyword>
<dbReference type="Proteomes" id="UP000285278">
    <property type="component" value="Unassembled WGS sequence"/>
</dbReference>
<evidence type="ECO:0000256" key="7">
    <source>
        <dbReference type="ARBA" id="ARBA00022839"/>
    </source>
</evidence>
<dbReference type="Pfam" id="PF00580">
    <property type="entry name" value="UvrD-helicase"/>
    <property type="match status" value="1"/>
</dbReference>
<keyword evidence="3 15" id="KW-0547">Nucleotide-binding</keyword>
<dbReference type="RefSeq" id="WP_119664081.1">
    <property type="nucleotide sequence ID" value="NZ_JAQPSN010000001.1"/>
</dbReference>
<dbReference type="PROSITE" id="PS51217">
    <property type="entry name" value="UVRD_HELICASE_CTER"/>
    <property type="match status" value="1"/>
</dbReference>
<gene>
    <name evidence="19" type="ORF">D3M95_00500</name>
</gene>
<evidence type="ECO:0000256" key="2">
    <source>
        <dbReference type="ARBA" id="ARBA00022722"/>
    </source>
</evidence>
<comment type="caution">
    <text evidence="19">The sequence shown here is derived from an EMBL/GenBank/DDBJ whole genome shotgun (WGS) entry which is preliminary data.</text>
</comment>
<protein>
    <recommendedName>
        <fullName evidence="13">DNA 3'-5' helicase</fullName>
        <ecNumber evidence="13">5.6.2.4</ecNumber>
    </recommendedName>
</protein>
<dbReference type="GO" id="GO:0005524">
    <property type="term" value="F:ATP binding"/>
    <property type="evidence" value="ECO:0007669"/>
    <property type="project" value="UniProtKB-UniRule"/>
</dbReference>
<evidence type="ECO:0000256" key="11">
    <source>
        <dbReference type="ARBA" id="ARBA00023235"/>
    </source>
</evidence>
<evidence type="ECO:0000259" key="17">
    <source>
        <dbReference type="PROSITE" id="PS51198"/>
    </source>
</evidence>
<dbReference type="EMBL" id="QXJK01000001">
    <property type="protein sequence ID" value="RIX36724.1"/>
    <property type="molecule type" value="Genomic_DNA"/>
</dbReference>
<dbReference type="Gene3D" id="1.10.10.160">
    <property type="match status" value="1"/>
</dbReference>
<dbReference type="InterPro" id="IPR011604">
    <property type="entry name" value="PDDEXK-like_dom_sf"/>
</dbReference>
<dbReference type="EC" id="5.6.2.4" evidence="13"/>
<comment type="similarity">
    <text evidence="1">Belongs to the helicase family. UvrD subfamily.</text>
</comment>
<dbReference type="PROSITE" id="PS51198">
    <property type="entry name" value="UVRD_HELICASE_ATP_BIND"/>
    <property type="match status" value="1"/>
</dbReference>
<evidence type="ECO:0000256" key="16">
    <source>
        <dbReference type="SAM" id="MobiDB-lite"/>
    </source>
</evidence>
<dbReference type="SUPFAM" id="SSF52540">
    <property type="entry name" value="P-loop containing nucleoside triphosphate hydrolases"/>
    <property type="match status" value="1"/>
</dbReference>
<keyword evidence="7" id="KW-0269">Exonuclease</keyword>
<evidence type="ECO:0000256" key="10">
    <source>
        <dbReference type="ARBA" id="ARBA00023204"/>
    </source>
</evidence>
<dbReference type="PANTHER" id="PTHR11070">
    <property type="entry name" value="UVRD / RECB / PCRA DNA HELICASE FAMILY MEMBER"/>
    <property type="match status" value="1"/>
</dbReference>
<feature type="domain" description="UvrD-like helicase ATP-binding" evidence="17">
    <location>
        <begin position="55"/>
        <end position="354"/>
    </location>
</feature>
<dbReference type="STRING" id="1451189.CFAL_08820"/>
<evidence type="ECO:0000256" key="14">
    <source>
        <dbReference type="ARBA" id="ARBA00048988"/>
    </source>
</evidence>
<keyword evidence="20" id="KW-1185">Reference proteome</keyword>
<dbReference type="InterPro" id="IPR038726">
    <property type="entry name" value="PDDEXK_AddAB-type"/>
</dbReference>
<dbReference type="Gene3D" id="3.90.320.10">
    <property type="match status" value="1"/>
</dbReference>
<keyword evidence="10" id="KW-0234">DNA repair</keyword>
<dbReference type="GO" id="GO:0004527">
    <property type="term" value="F:exonuclease activity"/>
    <property type="evidence" value="ECO:0007669"/>
    <property type="project" value="UniProtKB-KW"/>
</dbReference>
<evidence type="ECO:0000256" key="9">
    <source>
        <dbReference type="ARBA" id="ARBA00023125"/>
    </source>
</evidence>
<sequence length="1113" mass="120910">MTATNQPNSVDAQREEADAVKSALDKRVGSTLDPQVRLVRTPAVSRGDVPQFSGLVEALVEGAREIDYERPYAVLGGPGTGKSTVLVEAAVRHIVAGGSADSIMFFAPSKDAAAAMRAQIFARLAGDDDYASTGSVVRSVHSWAFAFYRAIRAAAGESSPRLMTGAEHDMAIRELLLGTAQDGNRYWPENVVPALSYVGFARQLRDFILRATERNVSAKDLVDYGERFHRPMWQAAGHFLEEFNQVQRLGVADNLNASELLHATLAALDSPEGQRIVEDQRAKVKLILVDDAHNLDPASAAFIESFMVPGVRTLIAGDPDQCVFHFRGASEDFLDRHAAHDDYRVVLSASHRLAPETAEAVNAVRAELPASSTRVPLRGSEHEQSPSIEMTEAATLTARHLQIADAIRRAHLHDGVAWEDIAVIVRSTGDIPALRRVLMNHDVPVTIDPTAVVLAEQPLVKTLLLAVEASYRSLTAAEVQDLLESPVGGADPVMVRRVQRAVTRAIRRARAEGRTLPQRDDGRPPQAADLLADYLVDPSGYEWVAEFFGPREITVVERLQAVLTAGREAVRERLSSEMVLWKIWQATQLSTRLQAHALRGGTLGAQADQDLDAVMNLFDLAGDFAERNPQAGVSSLVREVRSQELPTGGRDRRGEVPHAVEILPAHAAAGRQWRFVVVTGLQEDSWPAGPTVGGLFGQLELVDLVDRGIEPGTPISRMADAVHEERRLFLLAISRATDKTLLAYVSSSGEEALVPSRFLKDVAPVVASINGDSAEPDDAEGPDYRDHLPRVLAVEPLIAELRDAVMDTARPGHERHAAARNLAKLAAAGVYGAAPDQWWGSADPSCERPIIRDNQIWLSPSRLESLEECPLRTFLENQGGVAEDTEPMRIGILVHAIAEAIVDGLSVDDAHSLMSTALAAISEEPEWKLTQLQDEWREGIDKLHGFITSLQDGSTTLETEQKLTGCVGETDDGITVMLGGRIDLMTTSGGDGEQTETADTYVYDFKTGATAVSGETAENSPQLEAYQFLVTMDPHRGHAAGAALVYPRYKSKAITIRQQGARSEDTTEQFRQRVLQLAPHAAGPVFPALPGDHCQHCSVRLLCPAQPEGKQVV</sequence>
<dbReference type="InterPro" id="IPR013986">
    <property type="entry name" value="DExx_box_DNA_helicase_dom_sf"/>
</dbReference>
<evidence type="ECO:0000259" key="18">
    <source>
        <dbReference type="PROSITE" id="PS51217"/>
    </source>
</evidence>
<dbReference type="GO" id="GO:0000725">
    <property type="term" value="P:recombinational repair"/>
    <property type="evidence" value="ECO:0007669"/>
    <property type="project" value="TreeGrafter"/>
</dbReference>
<evidence type="ECO:0000256" key="3">
    <source>
        <dbReference type="ARBA" id="ARBA00022741"/>
    </source>
</evidence>
<feature type="compositionally biased region" description="Polar residues" evidence="16">
    <location>
        <begin position="1"/>
        <end position="11"/>
    </location>
</feature>
<evidence type="ECO:0000313" key="19">
    <source>
        <dbReference type="EMBL" id="RIX36724.1"/>
    </source>
</evidence>
<comment type="catalytic activity">
    <reaction evidence="14">
        <text>ATP + H2O = ADP + phosphate + H(+)</text>
        <dbReference type="Rhea" id="RHEA:13065"/>
        <dbReference type="ChEBI" id="CHEBI:15377"/>
        <dbReference type="ChEBI" id="CHEBI:15378"/>
        <dbReference type="ChEBI" id="CHEBI:30616"/>
        <dbReference type="ChEBI" id="CHEBI:43474"/>
        <dbReference type="ChEBI" id="CHEBI:456216"/>
        <dbReference type="EC" id="5.6.2.4"/>
    </reaction>
</comment>
<dbReference type="Gene3D" id="3.40.50.300">
    <property type="entry name" value="P-loop containing nucleotide triphosphate hydrolases"/>
    <property type="match status" value="3"/>
</dbReference>
<evidence type="ECO:0000256" key="8">
    <source>
        <dbReference type="ARBA" id="ARBA00022840"/>
    </source>
</evidence>
<keyword evidence="2" id="KW-0540">Nuclease</keyword>
<reference evidence="19 20" key="1">
    <citation type="submission" date="2018-09" db="EMBL/GenBank/DDBJ databases">
        <title>Optimization and identification of Corynebacterium falsenii FN1-14 from fish paste.</title>
        <authorList>
            <person name="Daroonpunt R."/>
            <person name="Tanasupawat S."/>
        </authorList>
    </citation>
    <scope>NUCLEOTIDE SEQUENCE [LARGE SCALE GENOMIC DNA]</scope>
    <source>
        <strain evidence="19 20">FN1-14</strain>
    </source>
</reference>
<keyword evidence="8 15" id="KW-0067">ATP-binding</keyword>
<evidence type="ECO:0000256" key="6">
    <source>
        <dbReference type="ARBA" id="ARBA00022806"/>
    </source>
</evidence>
<feature type="domain" description="UvrD-like helicase C-terminal" evidence="18">
    <location>
        <begin position="355"/>
        <end position="670"/>
    </location>
</feature>
<evidence type="ECO:0000256" key="4">
    <source>
        <dbReference type="ARBA" id="ARBA00022763"/>
    </source>
</evidence>
<dbReference type="OrthoDB" id="5240387at2"/>
<dbReference type="GO" id="GO:0003677">
    <property type="term" value="F:DNA binding"/>
    <property type="evidence" value="ECO:0007669"/>
    <property type="project" value="UniProtKB-KW"/>
</dbReference>
<accession>A0A418Q9M9</accession>
<proteinExistence type="inferred from homology"/>
<keyword evidence="9" id="KW-0238">DNA-binding</keyword>
<dbReference type="PANTHER" id="PTHR11070:SF59">
    <property type="entry name" value="DNA 3'-5' HELICASE"/>
    <property type="match status" value="1"/>
</dbReference>